<proteinExistence type="predicted"/>
<dbReference type="Proteomes" id="UP000053263">
    <property type="component" value="Unassembled WGS sequence"/>
</dbReference>
<dbReference type="EMBL" id="KN832602">
    <property type="protein sequence ID" value="KII82881.1"/>
    <property type="molecule type" value="Genomic_DNA"/>
</dbReference>
<gene>
    <name evidence="1" type="ORF">PLICRDRAFT_81146</name>
</gene>
<reference evidence="1 2" key="1">
    <citation type="submission" date="2014-06" db="EMBL/GenBank/DDBJ databases">
        <title>Evolutionary Origins and Diversification of the Mycorrhizal Mutualists.</title>
        <authorList>
            <consortium name="DOE Joint Genome Institute"/>
            <consortium name="Mycorrhizal Genomics Consortium"/>
            <person name="Kohler A."/>
            <person name="Kuo A."/>
            <person name="Nagy L.G."/>
            <person name="Floudas D."/>
            <person name="Copeland A."/>
            <person name="Barry K.W."/>
            <person name="Cichocki N."/>
            <person name="Veneault-Fourrey C."/>
            <person name="LaButti K."/>
            <person name="Lindquist E.A."/>
            <person name="Lipzen A."/>
            <person name="Lundell T."/>
            <person name="Morin E."/>
            <person name="Murat C."/>
            <person name="Riley R."/>
            <person name="Ohm R."/>
            <person name="Sun H."/>
            <person name="Tunlid A."/>
            <person name="Henrissat B."/>
            <person name="Grigoriev I.V."/>
            <person name="Hibbett D.S."/>
            <person name="Martin F."/>
        </authorList>
    </citation>
    <scope>NUCLEOTIDE SEQUENCE [LARGE SCALE GENOMIC DNA]</scope>
    <source>
        <strain evidence="1 2">FD-325 SS-3</strain>
    </source>
</reference>
<dbReference type="Pfam" id="PF18759">
    <property type="entry name" value="Plavaka"/>
    <property type="match status" value="1"/>
</dbReference>
<name>A0A0C9SK02_PLICR</name>
<sequence>TKFELRRAEMEDATEGKYTPFEDEEECGLAKWLLKNVGQKKIDEYLKLPIVSLLLLATTQNRDVPLSFHNNYTFMKKVDSLPTGPGWKCKIVTAHGNLTTPDKKTVLTEDVELWLRDPVECIKELVGNPAFKDHMSYIPEQVFEDPEGETRVFDEM</sequence>
<dbReference type="InterPro" id="IPR041078">
    <property type="entry name" value="Plavaka"/>
</dbReference>
<dbReference type="HOGENOM" id="CLU_006344_5_2_1"/>
<protein>
    <submittedName>
        <fullName evidence="1">Uncharacterized protein</fullName>
    </submittedName>
</protein>
<organism evidence="1 2">
    <name type="scientific">Plicaturopsis crispa FD-325 SS-3</name>
    <dbReference type="NCBI Taxonomy" id="944288"/>
    <lineage>
        <taxon>Eukaryota</taxon>
        <taxon>Fungi</taxon>
        <taxon>Dikarya</taxon>
        <taxon>Basidiomycota</taxon>
        <taxon>Agaricomycotina</taxon>
        <taxon>Agaricomycetes</taxon>
        <taxon>Agaricomycetidae</taxon>
        <taxon>Amylocorticiales</taxon>
        <taxon>Amylocorticiaceae</taxon>
        <taxon>Plicatura</taxon>
        <taxon>Plicaturopsis crispa</taxon>
    </lineage>
</organism>
<evidence type="ECO:0000313" key="1">
    <source>
        <dbReference type="EMBL" id="KII82881.1"/>
    </source>
</evidence>
<feature type="non-terminal residue" evidence="1">
    <location>
        <position position="156"/>
    </location>
</feature>
<dbReference type="OrthoDB" id="2688393at2759"/>
<keyword evidence="2" id="KW-1185">Reference proteome</keyword>
<dbReference type="AlphaFoldDB" id="A0A0C9SK02"/>
<feature type="non-terminal residue" evidence="1">
    <location>
        <position position="1"/>
    </location>
</feature>
<accession>A0A0C9SK02</accession>
<evidence type="ECO:0000313" key="2">
    <source>
        <dbReference type="Proteomes" id="UP000053263"/>
    </source>
</evidence>